<keyword evidence="3" id="KW-1185">Reference proteome</keyword>
<feature type="signal peptide" evidence="1">
    <location>
        <begin position="1"/>
        <end position="32"/>
    </location>
</feature>
<evidence type="ECO:0000256" key="1">
    <source>
        <dbReference type="SAM" id="SignalP"/>
    </source>
</evidence>
<dbReference type="Proteomes" id="UP000539957">
    <property type="component" value="Unassembled WGS sequence"/>
</dbReference>
<evidence type="ECO:0008006" key="4">
    <source>
        <dbReference type="Google" id="ProtNLM"/>
    </source>
</evidence>
<organism evidence="2 3">
    <name type="scientific">Brevundimonas bullata</name>
    <dbReference type="NCBI Taxonomy" id="13160"/>
    <lineage>
        <taxon>Bacteria</taxon>
        <taxon>Pseudomonadati</taxon>
        <taxon>Pseudomonadota</taxon>
        <taxon>Alphaproteobacteria</taxon>
        <taxon>Caulobacterales</taxon>
        <taxon>Caulobacteraceae</taxon>
        <taxon>Brevundimonas</taxon>
    </lineage>
</organism>
<proteinExistence type="predicted"/>
<dbReference type="EMBL" id="JACHKY010000002">
    <property type="protein sequence ID" value="MBB4797283.1"/>
    <property type="molecule type" value="Genomic_DNA"/>
</dbReference>
<feature type="chain" id="PRO_5031568030" description="Cellulose biosynthesis protein BcsS" evidence="1">
    <location>
        <begin position="33"/>
        <end position="241"/>
    </location>
</feature>
<sequence>MTDRPRRLASKTSLVAALIAMGAVGWSGTAAAQSDFTVFAGGKLDVADSAYVGATVGVPGSADNKGWAVRGVVYTGGYDYKNGPTTIDADFTGGQAELIYRFGTGPTWGSVGLGYRYVDTDLSPGDPGNRRDGGQGEMMVSLDGGHVAGPWRVDWYGSYGFRLDDYDALASVTHTVGASGRLRAGLEIAADGDSNYSAYHVGPVLGVKVGDQSEFQISAGLSDGDDRGSSGYVRVAFYRSF</sequence>
<comment type="caution">
    <text evidence="2">The sequence shown here is derived from an EMBL/GenBank/DDBJ whole genome shotgun (WGS) entry which is preliminary data.</text>
</comment>
<protein>
    <recommendedName>
        <fullName evidence="4">Cellulose biosynthesis protein BcsS</fullName>
    </recommendedName>
</protein>
<dbReference type="RefSeq" id="WP_184267780.1">
    <property type="nucleotide sequence ID" value="NZ_JACHKY010000002.1"/>
</dbReference>
<evidence type="ECO:0000313" key="2">
    <source>
        <dbReference type="EMBL" id="MBB4797283.1"/>
    </source>
</evidence>
<accession>A0A7W7N2E3</accession>
<name>A0A7W7N2E3_9CAUL</name>
<dbReference type="InterPro" id="IPR031485">
    <property type="entry name" value="CBP_BcsS"/>
</dbReference>
<dbReference type="Pfam" id="PF17036">
    <property type="entry name" value="CBP_BcsS"/>
    <property type="match status" value="1"/>
</dbReference>
<reference evidence="2 3" key="1">
    <citation type="submission" date="2020-08" db="EMBL/GenBank/DDBJ databases">
        <title>Functional genomics of gut bacteria from endangered species of beetles.</title>
        <authorList>
            <person name="Carlos-Shanley C."/>
        </authorList>
    </citation>
    <scope>NUCLEOTIDE SEQUENCE [LARGE SCALE GENOMIC DNA]</scope>
    <source>
        <strain evidence="2 3">S00123</strain>
    </source>
</reference>
<evidence type="ECO:0000313" key="3">
    <source>
        <dbReference type="Proteomes" id="UP000539957"/>
    </source>
</evidence>
<keyword evidence="1" id="KW-0732">Signal</keyword>
<dbReference type="AlphaFoldDB" id="A0A7W7N2E3"/>
<gene>
    <name evidence="2" type="ORF">HNP32_001007</name>
</gene>